<dbReference type="Proteomes" id="UP000722791">
    <property type="component" value="Unassembled WGS sequence"/>
</dbReference>
<feature type="region of interest" description="Disordered" evidence="1">
    <location>
        <begin position="71"/>
        <end position="99"/>
    </location>
</feature>
<comment type="caution">
    <text evidence="2">The sequence shown here is derived from an EMBL/GenBank/DDBJ whole genome shotgun (WGS) entry which is preliminary data.</text>
</comment>
<sequence>REVAEINVRPAVRAALSKLDDRAIKQLFAATSRRVEHLPCTPVSLSSGGGLLLPLPGPKGVSGYRVNIKGQVHPTKNTGRHFTRDAGGRGTGASASDATASDAMLLQQLLE</sequence>
<gene>
    <name evidence="2" type="ORF">Vretimale_3136</name>
</gene>
<accession>A0A8J4DB94</accession>
<evidence type="ECO:0000313" key="2">
    <source>
        <dbReference type="EMBL" id="GIL97605.1"/>
    </source>
</evidence>
<evidence type="ECO:0000256" key="1">
    <source>
        <dbReference type="SAM" id="MobiDB-lite"/>
    </source>
</evidence>
<protein>
    <submittedName>
        <fullName evidence="2">Uncharacterized protein</fullName>
    </submittedName>
</protein>
<name>A0A8J4DB94_9CHLO</name>
<dbReference type="EMBL" id="BNCQ01000004">
    <property type="protein sequence ID" value="GIL97605.1"/>
    <property type="molecule type" value="Genomic_DNA"/>
</dbReference>
<evidence type="ECO:0000313" key="3">
    <source>
        <dbReference type="Proteomes" id="UP000722791"/>
    </source>
</evidence>
<reference evidence="2" key="1">
    <citation type="journal article" date="2021" name="Proc. Natl. Acad. Sci. U.S.A.">
        <title>Three genomes in the algal genus Volvox reveal the fate of a haploid sex-determining region after a transition to homothallism.</title>
        <authorList>
            <person name="Yamamoto K."/>
            <person name="Hamaji T."/>
            <person name="Kawai-Toyooka H."/>
            <person name="Matsuzaki R."/>
            <person name="Takahashi F."/>
            <person name="Nishimura Y."/>
            <person name="Kawachi M."/>
            <person name="Noguchi H."/>
            <person name="Minakuchi Y."/>
            <person name="Umen J.G."/>
            <person name="Toyoda A."/>
            <person name="Nozaki H."/>
        </authorList>
    </citation>
    <scope>NUCLEOTIDE SEQUENCE</scope>
    <source>
        <strain evidence="2">NIES-3785</strain>
    </source>
</reference>
<feature type="non-terminal residue" evidence="2">
    <location>
        <position position="1"/>
    </location>
</feature>
<feature type="non-terminal residue" evidence="2">
    <location>
        <position position="111"/>
    </location>
</feature>
<dbReference type="AlphaFoldDB" id="A0A8J4DB94"/>
<proteinExistence type="predicted"/>
<organism evidence="2 3">
    <name type="scientific">Volvox reticuliferus</name>
    <dbReference type="NCBI Taxonomy" id="1737510"/>
    <lineage>
        <taxon>Eukaryota</taxon>
        <taxon>Viridiplantae</taxon>
        <taxon>Chlorophyta</taxon>
        <taxon>core chlorophytes</taxon>
        <taxon>Chlorophyceae</taxon>
        <taxon>CS clade</taxon>
        <taxon>Chlamydomonadales</taxon>
        <taxon>Volvocaceae</taxon>
        <taxon>Volvox</taxon>
    </lineage>
</organism>